<dbReference type="EMBL" id="BAABIC010000026">
    <property type="protein sequence ID" value="GAA4708783.1"/>
    <property type="molecule type" value="Genomic_DNA"/>
</dbReference>
<reference evidence="4" key="1">
    <citation type="journal article" date="2019" name="Int. J. Syst. Evol. Microbiol.">
        <title>The Global Catalogue of Microorganisms (GCM) 10K type strain sequencing project: providing services to taxonomists for standard genome sequencing and annotation.</title>
        <authorList>
            <consortium name="The Broad Institute Genomics Platform"/>
            <consortium name="The Broad Institute Genome Sequencing Center for Infectious Disease"/>
            <person name="Wu L."/>
            <person name="Ma J."/>
        </authorList>
    </citation>
    <scope>NUCLEOTIDE SEQUENCE [LARGE SCALE GENOMIC DNA]</scope>
    <source>
        <strain evidence="4">JCM 18055</strain>
    </source>
</reference>
<protein>
    <submittedName>
        <fullName evidence="3">DUF3159 domain-containing protein</fullName>
    </submittedName>
</protein>
<keyword evidence="2" id="KW-0472">Membrane</keyword>
<accession>A0ABP8XIL1</accession>
<dbReference type="InterPro" id="IPR016566">
    <property type="entry name" value="UCP010219"/>
</dbReference>
<evidence type="ECO:0000256" key="2">
    <source>
        <dbReference type="SAM" id="Phobius"/>
    </source>
</evidence>
<evidence type="ECO:0000313" key="4">
    <source>
        <dbReference type="Proteomes" id="UP001500325"/>
    </source>
</evidence>
<feature type="region of interest" description="Disordered" evidence="1">
    <location>
        <begin position="1"/>
        <end position="37"/>
    </location>
</feature>
<feature type="transmembrane region" description="Helical" evidence="2">
    <location>
        <begin position="207"/>
        <end position="229"/>
    </location>
</feature>
<evidence type="ECO:0000256" key="1">
    <source>
        <dbReference type="SAM" id="MobiDB-lite"/>
    </source>
</evidence>
<dbReference type="Proteomes" id="UP001500325">
    <property type="component" value="Unassembled WGS sequence"/>
</dbReference>
<name>A0ABP8XIL1_9PSEU</name>
<feature type="transmembrane region" description="Helical" evidence="2">
    <location>
        <begin position="78"/>
        <end position="98"/>
    </location>
</feature>
<proteinExistence type="predicted"/>
<keyword evidence="4" id="KW-1185">Reference proteome</keyword>
<feature type="region of interest" description="Disordered" evidence="1">
    <location>
        <begin position="240"/>
        <end position="265"/>
    </location>
</feature>
<gene>
    <name evidence="3" type="ORF">GCM10023215_57830</name>
</gene>
<sequence>MPLVSTPDGPPGRPERGTGSGTHGDGGPGDGRDRRREGAESLRAILGGRGGAIDASVPVGAFVLVWLLAGALGWWSPVGIAAGAAILAGVVVAIVRLARGTRPRAVLFGLLGVAVAAIVALYTGRAEDFFLVQILSNVASALAWAVSIVVRWPLLGLVVGTALGQRTRWRRDPDLLRGYQRASWVWVAQYVVRVAVFVPLYQAEWVFALGAARVAFSPALVALSVVLSWPALRSALPPDHPGIRHPRVPGDDPGGPTVEGPATDR</sequence>
<keyword evidence="2" id="KW-1133">Transmembrane helix</keyword>
<feature type="transmembrane region" description="Helical" evidence="2">
    <location>
        <begin position="184"/>
        <end position="201"/>
    </location>
</feature>
<organism evidence="3 4">
    <name type="scientific">Pseudonocardia yuanmonensis</name>
    <dbReference type="NCBI Taxonomy" id="1095914"/>
    <lineage>
        <taxon>Bacteria</taxon>
        <taxon>Bacillati</taxon>
        <taxon>Actinomycetota</taxon>
        <taxon>Actinomycetes</taxon>
        <taxon>Pseudonocardiales</taxon>
        <taxon>Pseudonocardiaceae</taxon>
        <taxon>Pseudonocardia</taxon>
    </lineage>
</organism>
<evidence type="ECO:0000313" key="3">
    <source>
        <dbReference type="EMBL" id="GAA4708783.1"/>
    </source>
</evidence>
<feature type="transmembrane region" description="Helical" evidence="2">
    <location>
        <begin position="105"/>
        <end position="122"/>
    </location>
</feature>
<feature type="transmembrane region" description="Helical" evidence="2">
    <location>
        <begin position="142"/>
        <end position="163"/>
    </location>
</feature>
<keyword evidence="2" id="KW-0812">Transmembrane</keyword>
<feature type="compositionally biased region" description="Gly residues" evidence="1">
    <location>
        <begin position="18"/>
        <end position="29"/>
    </location>
</feature>
<comment type="caution">
    <text evidence="3">The sequence shown here is derived from an EMBL/GenBank/DDBJ whole genome shotgun (WGS) entry which is preliminary data.</text>
</comment>
<dbReference type="Pfam" id="PF11361">
    <property type="entry name" value="DUF3159"/>
    <property type="match status" value="1"/>
</dbReference>